<evidence type="ECO:0000256" key="2">
    <source>
        <dbReference type="SAM" id="SignalP"/>
    </source>
</evidence>
<evidence type="ECO:0000313" key="4">
    <source>
        <dbReference type="EMBL" id="MBD8080230.1"/>
    </source>
</evidence>
<feature type="domain" description="Amidase" evidence="3">
    <location>
        <begin position="63"/>
        <end position="509"/>
    </location>
</feature>
<accession>A0A927J248</accession>
<organism evidence="4 5">
    <name type="scientific">Cellulosimicrobium arenosum</name>
    <dbReference type="NCBI Taxonomy" id="2708133"/>
    <lineage>
        <taxon>Bacteria</taxon>
        <taxon>Bacillati</taxon>
        <taxon>Actinomycetota</taxon>
        <taxon>Actinomycetes</taxon>
        <taxon>Micrococcales</taxon>
        <taxon>Promicromonosporaceae</taxon>
        <taxon>Cellulosimicrobium</taxon>
    </lineage>
</organism>
<keyword evidence="2" id="KW-0732">Signal</keyword>
<dbReference type="PANTHER" id="PTHR42678">
    <property type="entry name" value="AMIDASE"/>
    <property type="match status" value="1"/>
</dbReference>
<feature type="chain" id="PRO_5036772311" evidence="2">
    <location>
        <begin position="24"/>
        <end position="708"/>
    </location>
</feature>
<proteinExistence type="predicted"/>
<evidence type="ECO:0000313" key="5">
    <source>
        <dbReference type="Proteomes" id="UP000610846"/>
    </source>
</evidence>
<dbReference type="EMBL" id="JACYHB010000013">
    <property type="protein sequence ID" value="MBD8080230.1"/>
    <property type="molecule type" value="Genomic_DNA"/>
</dbReference>
<dbReference type="RefSeq" id="WP_191829813.1">
    <property type="nucleotide sequence ID" value="NZ_JACYHB010000013.1"/>
</dbReference>
<dbReference type="PANTHER" id="PTHR42678:SF34">
    <property type="entry name" value="OS04G0183300 PROTEIN"/>
    <property type="match status" value="1"/>
</dbReference>
<dbReference type="SUPFAM" id="SSF75304">
    <property type="entry name" value="Amidase signature (AS) enzymes"/>
    <property type="match status" value="1"/>
</dbReference>
<evidence type="ECO:0000256" key="1">
    <source>
        <dbReference type="SAM" id="MobiDB-lite"/>
    </source>
</evidence>
<protein>
    <submittedName>
        <fullName evidence="4">Amidase</fullName>
    </submittedName>
</protein>
<reference evidence="4" key="2">
    <citation type="submission" date="2020-09" db="EMBL/GenBank/DDBJ databases">
        <authorList>
            <person name="Yu Y."/>
        </authorList>
    </citation>
    <scope>NUCLEOTIDE SEQUENCE</scope>
    <source>
        <strain evidence="4">KCTC 49039</strain>
    </source>
</reference>
<dbReference type="InterPro" id="IPR036928">
    <property type="entry name" value="AS_sf"/>
</dbReference>
<feature type="signal peptide" evidence="2">
    <location>
        <begin position="1"/>
        <end position="23"/>
    </location>
</feature>
<evidence type="ECO:0000259" key="3">
    <source>
        <dbReference type="Pfam" id="PF01425"/>
    </source>
</evidence>
<reference evidence="4" key="1">
    <citation type="journal article" date="2018" name="Curr. Microbiol.">
        <title>Cellulosimicrobium arenosum sp. nov., Isolated from Marine Sediment Sand.</title>
        <authorList>
            <person name="Oh M."/>
            <person name="Kim J.H."/>
            <person name="Yoon J.H."/>
            <person name="Schumann P."/>
            <person name="Kim W."/>
        </authorList>
    </citation>
    <scope>NUCLEOTIDE SEQUENCE</scope>
    <source>
        <strain evidence="4">KCTC 49039</strain>
    </source>
</reference>
<feature type="compositionally biased region" description="Low complexity" evidence="1">
    <location>
        <begin position="21"/>
        <end position="35"/>
    </location>
</feature>
<feature type="region of interest" description="Disordered" evidence="1">
    <location>
        <begin position="21"/>
        <end position="40"/>
    </location>
</feature>
<dbReference type="Proteomes" id="UP000610846">
    <property type="component" value="Unassembled WGS sequence"/>
</dbReference>
<name>A0A927J248_9MICO</name>
<dbReference type="Pfam" id="PF01425">
    <property type="entry name" value="Amidase"/>
    <property type="match status" value="1"/>
</dbReference>
<sequence length="708" mass="74088">MVGLAVTGLLSTTALIAPVAASAAPEPTPPTQSSSWLDDWDPTTLTITDTLSALENGDVSSVELVEAFTDRIDTYEPYYNAFTQMNDAALKDAKKSDKRRANGKKTRALEGVPIVIKDSMDVKGMPTTSGWPLTAPIAGGLALVPEEDAPAVARLRKAGAIIIGKTNLPILAGSGSNANNSAYGPTYNSLNQAWAPGGSSSGSATSVSGGFAVTGMAEETGGSIQNPASAQSLYAVKPTFGLVPNTGNFPLQGITRDVLGPLAKSPEDAAIMMDVLAGYSPDDPKTEDAEVPEGGYAAALSTESLEGKRIGLWGDGWRTGSNAELSPETAELYAQAVDQLEAQGATVVPDPFAGSGFDELRGAGGATGGGNNWAIQQYLERLGPSAAVNSVEELNAWADANGFEDDERVNRMLEGADEVPDLSPFLENRDEYLRIYDAVMEDQQLDALVYPQQVREVGPIFSGSVSASTVSEINVAQLPGVVVPDGAYASGKPFNLIILGEKWSEADLLSYAYDYADAYGGRILPELGTVEPDTTDPTVTVKPESVGKDGVYSTASFKLYDAGMVAGLELNGVEKDLTDNTWSDLNGVVPGAFGGVEGENELEVFDVFGNSTTVEFTLDATAPTVTVKDGASFTEATDDGYAKVSFKLHDALKIDKAVINGTVKDLSDNAWSDVNFVKPGTFGAVAGLNTVEVYDVAGNVTAMEVVLE</sequence>
<gene>
    <name evidence="4" type="ORF">IF651_14315</name>
</gene>
<dbReference type="InterPro" id="IPR023631">
    <property type="entry name" value="Amidase_dom"/>
</dbReference>
<keyword evidence="5" id="KW-1185">Reference proteome</keyword>
<comment type="caution">
    <text evidence="4">The sequence shown here is derived from an EMBL/GenBank/DDBJ whole genome shotgun (WGS) entry which is preliminary data.</text>
</comment>
<dbReference type="Gene3D" id="3.90.1300.10">
    <property type="entry name" value="Amidase signature (AS) domain"/>
    <property type="match status" value="1"/>
</dbReference>
<dbReference type="AlphaFoldDB" id="A0A927J248"/>